<organism evidence="2 3">
    <name type="scientific">Rhodotorula mucilaginosa</name>
    <name type="common">Yeast</name>
    <name type="synonym">Rhodotorula rubra</name>
    <dbReference type="NCBI Taxonomy" id="5537"/>
    <lineage>
        <taxon>Eukaryota</taxon>
        <taxon>Fungi</taxon>
        <taxon>Dikarya</taxon>
        <taxon>Basidiomycota</taxon>
        <taxon>Pucciniomycotina</taxon>
        <taxon>Microbotryomycetes</taxon>
        <taxon>Sporidiobolales</taxon>
        <taxon>Sporidiobolaceae</taxon>
        <taxon>Rhodotorula</taxon>
    </lineage>
</organism>
<dbReference type="AlphaFoldDB" id="A0A9P6W1S0"/>
<comment type="caution">
    <text evidence="2">The sequence shown here is derived from an EMBL/GenBank/DDBJ whole genome shotgun (WGS) entry which is preliminary data.</text>
</comment>
<feature type="compositionally biased region" description="Low complexity" evidence="1">
    <location>
        <begin position="206"/>
        <end position="217"/>
    </location>
</feature>
<reference evidence="2 3" key="1">
    <citation type="submission" date="2020-11" db="EMBL/GenBank/DDBJ databases">
        <title>Kefir isolates.</title>
        <authorList>
            <person name="Marcisauskas S."/>
            <person name="Kim Y."/>
            <person name="Blasche S."/>
        </authorList>
    </citation>
    <scope>NUCLEOTIDE SEQUENCE [LARGE SCALE GENOMIC DNA]</scope>
    <source>
        <strain evidence="2 3">KR</strain>
    </source>
</reference>
<evidence type="ECO:0000313" key="2">
    <source>
        <dbReference type="EMBL" id="KAG0662278.1"/>
    </source>
</evidence>
<evidence type="ECO:0000313" key="3">
    <source>
        <dbReference type="Proteomes" id="UP000777482"/>
    </source>
</evidence>
<dbReference type="GO" id="GO:0003713">
    <property type="term" value="F:transcription coactivator activity"/>
    <property type="evidence" value="ECO:0007669"/>
    <property type="project" value="InterPro"/>
</dbReference>
<dbReference type="EMBL" id="PUHQ01000028">
    <property type="protein sequence ID" value="KAG0662278.1"/>
    <property type="molecule type" value="Genomic_DNA"/>
</dbReference>
<feature type="region of interest" description="Disordered" evidence="1">
    <location>
        <begin position="184"/>
        <end position="254"/>
    </location>
</feature>
<dbReference type="GO" id="GO:0031490">
    <property type="term" value="F:chromatin DNA binding"/>
    <property type="evidence" value="ECO:0007669"/>
    <property type="project" value="TreeGrafter"/>
</dbReference>
<dbReference type="OrthoDB" id="1259151at2759"/>
<dbReference type="Proteomes" id="UP000777482">
    <property type="component" value="Unassembled WGS sequence"/>
</dbReference>
<keyword evidence="3" id="KW-1185">Reference proteome</keyword>
<protein>
    <submittedName>
        <fullName evidence="2">Uncharacterized protein</fullName>
    </submittedName>
</protein>
<feature type="compositionally biased region" description="Low complexity" evidence="1">
    <location>
        <begin position="240"/>
        <end position="251"/>
    </location>
</feature>
<gene>
    <name evidence="2" type="ORF">C6P46_003464</name>
</gene>
<dbReference type="PANTHER" id="PTHR31606:SF1">
    <property type="entry name" value="WW DOMAIN BINDING PROTEIN 2, ISOFORM E"/>
    <property type="match status" value="1"/>
</dbReference>
<evidence type="ECO:0000256" key="1">
    <source>
        <dbReference type="SAM" id="MobiDB-lite"/>
    </source>
</evidence>
<proteinExistence type="predicted"/>
<dbReference type="PANTHER" id="PTHR31606">
    <property type="entry name" value="WW DOMAIN BINDING PROTEIN 2, ISOFORM E"/>
    <property type="match status" value="1"/>
</dbReference>
<sequence length="299" mass="30877">MAALNCVMLSPTGDPVPLPSEKFLFSSRTRTVSISLFARPPGADFSVQPKRGQEYKQNHGTLHVSQKRIVYVAAGAATASASIGPTSGAAAGSLALGQASIAPGAISPDKVPLMTLSIPLRYFIDGHLVQPWFGANYYEALCIDGDGAGDLTGPHIIRLYFKEGGGYEFYTAVEEVKARAELHHHNRGRDTPVEQLPAYTASNGVPDPSTTTSFSSSQPPPTPSALPQPPPALVPPRTAPSPADLAAAETARAAEEAERLQLASAAAALNATRATGAAGASAPTLALQEAGEAPPGYSA</sequence>
<feature type="compositionally biased region" description="Pro residues" evidence="1">
    <location>
        <begin position="218"/>
        <end position="239"/>
    </location>
</feature>
<name>A0A9P6W1S0_RHOMI</name>
<dbReference type="InterPro" id="IPR044852">
    <property type="entry name" value="WBP2-like"/>
</dbReference>
<accession>A0A9P6W1S0</accession>
<dbReference type="GO" id="GO:0005634">
    <property type="term" value="C:nucleus"/>
    <property type="evidence" value="ECO:0007669"/>
    <property type="project" value="TreeGrafter"/>
</dbReference>